<evidence type="ECO:0008006" key="4">
    <source>
        <dbReference type="Google" id="ProtNLM"/>
    </source>
</evidence>
<accession>A0A0D2ITZ4</accession>
<gene>
    <name evidence="2" type="ORF">Z520_04107</name>
</gene>
<evidence type="ECO:0000313" key="2">
    <source>
        <dbReference type="EMBL" id="KIY00422.1"/>
    </source>
</evidence>
<dbReference type="AlphaFoldDB" id="A0A0D2ITZ4"/>
<dbReference type="GeneID" id="27709853"/>
<keyword evidence="3" id="KW-1185">Reference proteome</keyword>
<name>A0A0D2ITZ4_9EURO</name>
<reference evidence="2 3" key="1">
    <citation type="submission" date="2015-01" db="EMBL/GenBank/DDBJ databases">
        <title>The Genome Sequence of Fonsecaea multimorphosa CBS 102226.</title>
        <authorList>
            <consortium name="The Broad Institute Genomics Platform"/>
            <person name="Cuomo C."/>
            <person name="de Hoog S."/>
            <person name="Gorbushina A."/>
            <person name="Stielow B."/>
            <person name="Teixiera M."/>
            <person name="Abouelleil A."/>
            <person name="Chapman S.B."/>
            <person name="Priest M."/>
            <person name="Young S.K."/>
            <person name="Wortman J."/>
            <person name="Nusbaum C."/>
            <person name="Birren B."/>
        </authorList>
    </citation>
    <scope>NUCLEOTIDE SEQUENCE [LARGE SCALE GENOMIC DNA]</scope>
    <source>
        <strain evidence="2 3">CBS 102226</strain>
    </source>
</reference>
<dbReference type="RefSeq" id="XP_016634544.1">
    <property type="nucleotide sequence ID" value="XM_016774617.1"/>
</dbReference>
<dbReference type="VEuPathDB" id="FungiDB:Z520_04107"/>
<evidence type="ECO:0000313" key="3">
    <source>
        <dbReference type="Proteomes" id="UP000053411"/>
    </source>
</evidence>
<dbReference type="OrthoDB" id="5958943at2759"/>
<feature type="region of interest" description="Disordered" evidence="1">
    <location>
        <begin position="1"/>
        <end position="20"/>
    </location>
</feature>
<sequence length="808" mass="90478">MSMAATAEPQLPCSSPEKLPDGYALADPSRLPEIPWTWGIVESLENCLPISELNSDGNDHFYHALQANEELSSASRSRFVDDTDAVDPTALNNMPRSETPQMSDLPTATEEGFIPQIRRQSPKKSRVSQMHRYDGRGAHSYVSSYLKQTANSHPTSNSAPSVSEFQAQEQLNNTVTKSLITDVLFRIYRDSIESALTCWLTERTCPYNIELQPRLNQRPLQDGRDGVGGVSLATFYARVCRLDQSSSKWLTRRLTPTEDATASRVLKTAIMAFASQWSHLGSSRQRSCFDYLLSDDGYFNESTSLDEGALPQDVEASDPTFDRSFQEMLWDKARSELQNAWELDSFRVAFAQLIFSVTQRHLDPTRHRDELKKAARRRGPQKSSCVDYFSPYGDSAAPGSTDFTPDDDCATLGARLAELDALGGPPVYLETALRQLLHWRRKIQRMDQKQQIPANTSTSRSASASVSPVDRKTFDMLFWLGVICDTLSAASSNRPLVISDEDSAIIERPLPQSHLAEAHNVAQGVDPGIHGQNTLRVSNKRNQGLWGAYFLDQDWPRDARSSLRWPCAFNEASAALCEANPIKVLLYRKVASLQALSLRAVPPERVEKCIQEALRVYQHWNGTYGRFIIDCLDHYGDLPPSLQSWCVVLAGHWYLGTLLLADAIDAVDEDHQGGREERALRKSTPLTLGLRKDNVDAITELARVTCNSEPQLTRWPSESLHYFEGMALLSEPWTALLIQCFTKALELITEWLMACGRQNPNDKYAMEDLDPVSLQDQFDVCVQALKMLGKKSDVANLAAMTISLEFPK</sequence>
<dbReference type="Proteomes" id="UP000053411">
    <property type="component" value="Unassembled WGS sequence"/>
</dbReference>
<organism evidence="2 3">
    <name type="scientific">Fonsecaea multimorphosa CBS 102226</name>
    <dbReference type="NCBI Taxonomy" id="1442371"/>
    <lineage>
        <taxon>Eukaryota</taxon>
        <taxon>Fungi</taxon>
        <taxon>Dikarya</taxon>
        <taxon>Ascomycota</taxon>
        <taxon>Pezizomycotina</taxon>
        <taxon>Eurotiomycetes</taxon>
        <taxon>Chaetothyriomycetidae</taxon>
        <taxon>Chaetothyriales</taxon>
        <taxon>Herpotrichiellaceae</taxon>
        <taxon>Fonsecaea</taxon>
    </lineage>
</organism>
<evidence type="ECO:0000256" key="1">
    <source>
        <dbReference type="SAM" id="MobiDB-lite"/>
    </source>
</evidence>
<feature type="compositionally biased region" description="Polar residues" evidence="1">
    <location>
        <begin position="90"/>
        <end position="106"/>
    </location>
</feature>
<dbReference type="STRING" id="1442371.A0A0D2ITZ4"/>
<feature type="region of interest" description="Disordered" evidence="1">
    <location>
        <begin position="87"/>
        <end position="106"/>
    </location>
</feature>
<dbReference type="EMBL" id="KN848067">
    <property type="protein sequence ID" value="KIY00422.1"/>
    <property type="molecule type" value="Genomic_DNA"/>
</dbReference>
<protein>
    <recommendedName>
        <fullName evidence="4">Transcription factor domain-containing protein</fullName>
    </recommendedName>
</protein>
<proteinExistence type="predicted"/>